<reference evidence="2 3" key="1">
    <citation type="submission" date="2020-08" db="EMBL/GenBank/DDBJ databases">
        <title>Sequencing the genomes of 1000 actinobacteria strains.</title>
        <authorList>
            <person name="Klenk H.-P."/>
        </authorList>
    </citation>
    <scope>NUCLEOTIDE SEQUENCE [LARGE SCALE GENOMIC DNA]</scope>
    <source>
        <strain evidence="2 3">DSM 45507</strain>
    </source>
</reference>
<dbReference type="RefSeq" id="WP_185076190.1">
    <property type="nucleotide sequence ID" value="NZ_JACHMB010000001.1"/>
</dbReference>
<organism evidence="2 3">
    <name type="scientific">Nonomuraea jabiensis</name>
    <dbReference type="NCBI Taxonomy" id="882448"/>
    <lineage>
        <taxon>Bacteria</taxon>
        <taxon>Bacillati</taxon>
        <taxon>Actinomycetota</taxon>
        <taxon>Actinomycetes</taxon>
        <taxon>Streptosporangiales</taxon>
        <taxon>Streptosporangiaceae</taxon>
        <taxon>Nonomuraea</taxon>
    </lineage>
</organism>
<dbReference type="CDD" id="cd07812">
    <property type="entry name" value="SRPBCC"/>
    <property type="match status" value="1"/>
</dbReference>
<accession>A0A7W9GG46</accession>
<dbReference type="InterPro" id="IPR019587">
    <property type="entry name" value="Polyketide_cyclase/dehydratase"/>
</dbReference>
<proteinExistence type="predicted"/>
<dbReference type="Pfam" id="PF10604">
    <property type="entry name" value="Polyketide_cyc2"/>
    <property type="match status" value="1"/>
</dbReference>
<comment type="caution">
    <text evidence="2">The sequence shown here is derived from an EMBL/GenBank/DDBJ whole genome shotgun (WGS) entry which is preliminary data.</text>
</comment>
<evidence type="ECO:0000313" key="2">
    <source>
        <dbReference type="EMBL" id="MBB5783214.1"/>
    </source>
</evidence>
<protein>
    <submittedName>
        <fullName evidence="2">Ribosome-associated toxin RatA of RatAB toxin-antitoxin module</fullName>
    </submittedName>
</protein>
<dbReference type="SUPFAM" id="SSF55961">
    <property type="entry name" value="Bet v1-like"/>
    <property type="match status" value="2"/>
</dbReference>
<dbReference type="Pfam" id="PF03364">
    <property type="entry name" value="Polyketide_cyc"/>
    <property type="match status" value="1"/>
</dbReference>
<evidence type="ECO:0000259" key="1">
    <source>
        <dbReference type="Pfam" id="PF03364"/>
    </source>
</evidence>
<dbReference type="Gene3D" id="3.30.530.20">
    <property type="match status" value="2"/>
</dbReference>
<gene>
    <name evidence="2" type="ORF">HD596_009970</name>
</gene>
<dbReference type="InterPro" id="IPR005031">
    <property type="entry name" value="COQ10_START"/>
</dbReference>
<name>A0A7W9GG46_9ACTN</name>
<dbReference type="Proteomes" id="UP000579153">
    <property type="component" value="Unassembled WGS sequence"/>
</dbReference>
<dbReference type="AlphaFoldDB" id="A0A7W9GG46"/>
<keyword evidence="3" id="KW-1185">Reference proteome</keyword>
<dbReference type="EMBL" id="JACHMB010000001">
    <property type="protein sequence ID" value="MBB5783214.1"/>
    <property type="molecule type" value="Genomic_DNA"/>
</dbReference>
<feature type="domain" description="Coenzyme Q-binding protein COQ10 START" evidence="1">
    <location>
        <begin position="130"/>
        <end position="227"/>
    </location>
</feature>
<evidence type="ECO:0000313" key="3">
    <source>
        <dbReference type="Proteomes" id="UP000579153"/>
    </source>
</evidence>
<sequence length="281" mass="29687">MSDVPSTTVRAPATTVLRLLTDVAAWPRVFPSVVHAEPIDGGSARVWWLRDDEIAEAVVGYDGGTGSVRFQSDGLGPPIGGTWTAEPLGEGESRLRGEADLEPVRIAAEEETGQPEVHLEFADTVRIAGAASDVYDFLHRVEEWPRVVPHVAAASARPAGPHGRFIEIDNAGPGGPVRTTEAVRVGFPGRAIVEKHRLLPPLATLHVLRWTIEESGGSVAVTAAHTVVIRPSGVAAVLGEGTTVAGAREWIRKALGGNSVVVAERARAYAEERAGTGVPRP</sequence>
<dbReference type="InterPro" id="IPR023393">
    <property type="entry name" value="START-like_dom_sf"/>
</dbReference>